<dbReference type="Proteomes" id="UP000261580">
    <property type="component" value="Unassembled WGS sequence"/>
</dbReference>
<dbReference type="GeneTree" id="ENSGT00940000174277"/>
<reference evidence="1" key="2">
    <citation type="submission" date="2025-09" db="UniProtKB">
        <authorList>
            <consortium name="Ensembl"/>
        </authorList>
    </citation>
    <scope>IDENTIFICATION</scope>
</reference>
<protein>
    <submittedName>
        <fullName evidence="1">Uncharacterized protein</fullName>
    </submittedName>
</protein>
<sequence>MPFPFGKSQKNPAEIVKSLKDHVAYMEKLDAGDSKKCEKVSCGFLLGWHEC</sequence>
<dbReference type="Bgee" id="ENSNBRG00000021021">
    <property type="expression patterns" value="Expressed in testis and 2 other cell types or tissues"/>
</dbReference>
<organism evidence="1 2">
    <name type="scientific">Neolamprologus brichardi</name>
    <name type="common">Fairy cichlid</name>
    <name type="synonym">Lamprologus brichardi</name>
    <dbReference type="NCBI Taxonomy" id="32507"/>
    <lineage>
        <taxon>Eukaryota</taxon>
        <taxon>Metazoa</taxon>
        <taxon>Chordata</taxon>
        <taxon>Craniata</taxon>
        <taxon>Vertebrata</taxon>
        <taxon>Euteleostomi</taxon>
        <taxon>Actinopterygii</taxon>
        <taxon>Neopterygii</taxon>
        <taxon>Teleostei</taxon>
        <taxon>Neoteleostei</taxon>
        <taxon>Acanthomorphata</taxon>
        <taxon>Ovalentaria</taxon>
        <taxon>Cichlomorphae</taxon>
        <taxon>Cichliformes</taxon>
        <taxon>Cichlidae</taxon>
        <taxon>African cichlids</taxon>
        <taxon>Pseudocrenilabrinae</taxon>
        <taxon>Lamprologini</taxon>
        <taxon>Neolamprologus</taxon>
    </lineage>
</organism>
<dbReference type="STRING" id="32507.ENSNBRP00000027541"/>
<name>A0A3Q4HZ42_NEOBR</name>
<accession>A0A3Q4HZ42</accession>
<dbReference type="Ensembl" id="ENSNBRT00000028259.1">
    <property type="protein sequence ID" value="ENSNBRP00000027541.1"/>
    <property type="gene ID" value="ENSNBRG00000021021.1"/>
</dbReference>
<keyword evidence="2" id="KW-1185">Reference proteome</keyword>
<evidence type="ECO:0000313" key="1">
    <source>
        <dbReference type="Ensembl" id="ENSNBRP00000027541.1"/>
    </source>
</evidence>
<reference evidence="1" key="1">
    <citation type="submission" date="2025-08" db="UniProtKB">
        <authorList>
            <consortium name="Ensembl"/>
        </authorList>
    </citation>
    <scope>IDENTIFICATION</scope>
</reference>
<evidence type="ECO:0000313" key="2">
    <source>
        <dbReference type="Proteomes" id="UP000261580"/>
    </source>
</evidence>
<dbReference type="AlphaFoldDB" id="A0A3Q4HZ42"/>
<proteinExistence type="predicted"/>